<dbReference type="Gramene" id="TraesSYM3A03G01488800.1">
    <property type="protein sequence ID" value="TraesSYM3A03G01488800.1.CDS1"/>
    <property type="gene ID" value="TraesSYM3A03G01488800"/>
</dbReference>
<evidence type="ECO:0000313" key="2">
    <source>
        <dbReference type="EnsemblPlants" id="TraesCS3A02G369500.1.cds1"/>
    </source>
</evidence>
<dbReference type="InterPro" id="IPR011993">
    <property type="entry name" value="PH-like_dom_sf"/>
</dbReference>
<gene>
    <name evidence="2" type="primary">LOC123058801</name>
</gene>
<protein>
    <recommendedName>
        <fullName evidence="1">PH domain-containing protein</fullName>
    </recommendedName>
</protein>
<dbReference type="EnsemblPlants" id="TraesCS3A02G369500.1">
    <property type="protein sequence ID" value="TraesCS3A02G369500.1.cds1"/>
    <property type="gene ID" value="TraesCS3A02G369500"/>
</dbReference>
<dbReference type="Gramene" id="TraesROB_scaffold_120141_01G000200.1">
    <property type="protein sequence ID" value="TraesROB_scaffold_120141_01G000200.1"/>
    <property type="gene ID" value="TraesROB_scaffold_120141_01G000200"/>
</dbReference>
<dbReference type="Gramene" id="TraesNOR3A03G01486950.1">
    <property type="protein sequence ID" value="TraesNOR3A03G01486950.1.CDS1"/>
    <property type="gene ID" value="TraesNOR3A03G01486950"/>
</dbReference>
<evidence type="ECO:0000313" key="3">
    <source>
        <dbReference type="Proteomes" id="UP000019116"/>
    </source>
</evidence>
<reference evidence="2" key="1">
    <citation type="submission" date="2018-08" db="EMBL/GenBank/DDBJ databases">
        <authorList>
            <person name="Rossello M."/>
        </authorList>
    </citation>
    <scope>NUCLEOTIDE SEQUENCE [LARGE SCALE GENOMIC DNA]</scope>
    <source>
        <strain evidence="2">cv. Chinese Spring</strain>
    </source>
</reference>
<accession>A0A3B6EME7</accession>
<feature type="domain" description="PH" evidence="1">
    <location>
        <begin position="30"/>
        <end position="129"/>
    </location>
</feature>
<dbReference type="Gramene" id="TraesCS3A02G369500.1">
    <property type="protein sequence ID" value="TraesCS3A02G369500.1.cds1"/>
    <property type="gene ID" value="TraesCS3A02G369500"/>
</dbReference>
<reference evidence="2" key="2">
    <citation type="submission" date="2018-10" db="UniProtKB">
        <authorList>
            <consortium name="EnsemblPlants"/>
        </authorList>
    </citation>
    <scope>IDENTIFICATION</scope>
</reference>
<dbReference type="AlphaFoldDB" id="A0A3B6EME7"/>
<dbReference type="Gramene" id="TraesLAC3A03G01410010.1">
    <property type="protein sequence ID" value="TraesLAC3A03G01410010.1.CDS1"/>
    <property type="gene ID" value="TraesLAC3A03G01410010"/>
</dbReference>
<dbReference type="GO" id="GO:0005886">
    <property type="term" value="C:plasma membrane"/>
    <property type="evidence" value="ECO:0000318"/>
    <property type="project" value="GO_Central"/>
</dbReference>
<name>A0A3B6EME7_WHEAT</name>
<evidence type="ECO:0000259" key="1">
    <source>
        <dbReference type="PROSITE" id="PS50003"/>
    </source>
</evidence>
<dbReference type="OrthoDB" id="185175at2759"/>
<dbReference type="PANTHER" id="PTHR14336:SF21">
    <property type="entry name" value="PH DOMAIN-CONTAINING PROTEIN"/>
    <property type="match status" value="1"/>
</dbReference>
<dbReference type="SMART" id="SM00233">
    <property type="entry name" value="PH"/>
    <property type="match status" value="1"/>
</dbReference>
<dbReference type="GO" id="GO:0005543">
    <property type="term" value="F:phospholipid binding"/>
    <property type="evidence" value="ECO:0000318"/>
    <property type="project" value="GO_Central"/>
</dbReference>
<dbReference type="PROSITE" id="PS50003">
    <property type="entry name" value="PH_DOMAIN"/>
    <property type="match status" value="1"/>
</dbReference>
<dbReference type="Gramene" id="TraesCS3A03G0876600.1">
    <property type="protein sequence ID" value="TraesCS3A03G0876600.1.CDS1"/>
    <property type="gene ID" value="TraesCS3A03G0876600"/>
</dbReference>
<organism evidence="2">
    <name type="scientific">Triticum aestivum</name>
    <name type="common">Wheat</name>
    <dbReference type="NCBI Taxonomy" id="4565"/>
    <lineage>
        <taxon>Eukaryota</taxon>
        <taxon>Viridiplantae</taxon>
        <taxon>Streptophyta</taxon>
        <taxon>Embryophyta</taxon>
        <taxon>Tracheophyta</taxon>
        <taxon>Spermatophyta</taxon>
        <taxon>Magnoliopsida</taxon>
        <taxon>Liliopsida</taxon>
        <taxon>Poales</taxon>
        <taxon>Poaceae</taxon>
        <taxon>BOP clade</taxon>
        <taxon>Pooideae</taxon>
        <taxon>Triticodae</taxon>
        <taxon>Triticeae</taxon>
        <taxon>Triticinae</taxon>
        <taxon>Triticum</taxon>
    </lineage>
</organism>
<dbReference type="STRING" id="4565.A0A3B6EME7"/>
<keyword evidence="3" id="KW-1185">Reference proteome</keyword>
<dbReference type="Pfam" id="PF00169">
    <property type="entry name" value="PH"/>
    <property type="match status" value="1"/>
</dbReference>
<dbReference type="SUPFAM" id="SSF50729">
    <property type="entry name" value="PH domain-like"/>
    <property type="match status" value="1"/>
</dbReference>
<dbReference type="Gramene" id="TraesMAC3A03G01464180.1">
    <property type="protein sequence ID" value="TraesMAC3A03G01464180.1.CDS1"/>
    <property type="gene ID" value="TraesMAC3A03G01464180"/>
</dbReference>
<dbReference type="Gramene" id="TraesARI3A03G01487600.1">
    <property type="protein sequence ID" value="TraesARI3A03G01487600.1.CDS1"/>
    <property type="gene ID" value="TraesARI3A03G01487600"/>
</dbReference>
<sequence length="161" mass="17828">MAASLWREAMGAGAPAADAEFLDYIEFWHQPECAGWLDQQGEHSKAWRRRWFVLKQGMLFWFKDSDVDHASVPRGVIFLASCLAVKGAEGVPDRKFAFELSTPGETMYFAADSEEQKEEWINSIVLPLAAPAGTTWDEIFHTVDMLRAGFGAGGLDPSAGE</sequence>
<dbReference type="InterPro" id="IPR001849">
    <property type="entry name" value="PH_domain"/>
</dbReference>
<dbReference type="SMR" id="A0A3B6EME7"/>
<dbReference type="InterPro" id="IPR051707">
    <property type="entry name" value="PI-Interact_SigTrans_Reg"/>
</dbReference>
<dbReference type="GeneID" id="123058801"/>
<dbReference type="Gramene" id="TraesRN3A0100895500.1">
    <property type="protein sequence ID" value="TraesRN3A0100895500.1"/>
    <property type="gene ID" value="TraesRN3A0100895500"/>
</dbReference>
<dbReference type="RefSeq" id="XP_044337412.1">
    <property type="nucleotide sequence ID" value="XM_044481477.1"/>
</dbReference>
<dbReference type="PANTHER" id="PTHR14336">
    <property type="entry name" value="TANDEM PH DOMAIN CONTAINING PROTEIN"/>
    <property type="match status" value="1"/>
</dbReference>
<dbReference type="Gramene" id="TraesWEE_scaffold_024356_01G000300.1">
    <property type="protein sequence ID" value="TraesWEE_scaffold_024356_01G000300.1"/>
    <property type="gene ID" value="TraesWEE_scaffold_024356_01G000300"/>
</dbReference>
<proteinExistence type="predicted"/>
<dbReference type="FunFam" id="2.30.29.30:FF:000286">
    <property type="entry name" value="PH-protein kinase domain containing protein"/>
    <property type="match status" value="1"/>
</dbReference>
<dbReference type="OMA" id="WDEIFHT"/>
<dbReference type="GO" id="GO:0043325">
    <property type="term" value="F:phosphatidylinositol-3,4-bisphosphate binding"/>
    <property type="evidence" value="ECO:0000318"/>
    <property type="project" value="GO_Central"/>
</dbReference>
<dbReference type="Proteomes" id="UP000019116">
    <property type="component" value="Chromosome 3A"/>
</dbReference>
<dbReference type="Gene3D" id="2.30.29.30">
    <property type="entry name" value="Pleckstrin-homology domain (PH domain)/Phosphotyrosine-binding domain (PTB)"/>
    <property type="match status" value="1"/>
</dbReference>
<dbReference type="Gramene" id="TraesCLE_scaffold_108051_01G000100.1">
    <property type="protein sequence ID" value="TraesCLE_scaffold_108051_01G000100.1"/>
    <property type="gene ID" value="TraesCLE_scaffold_108051_01G000100"/>
</dbReference>